<dbReference type="EMBL" id="VDFR01000021">
    <property type="protein sequence ID" value="TNC49701.1"/>
    <property type="molecule type" value="Genomic_DNA"/>
</dbReference>
<dbReference type="InterPro" id="IPR017946">
    <property type="entry name" value="PLC-like_Pdiesterase_TIM-brl"/>
</dbReference>
<evidence type="ECO:0000313" key="2">
    <source>
        <dbReference type="EMBL" id="TNC45950.1"/>
    </source>
</evidence>
<dbReference type="PANTHER" id="PTHR46211">
    <property type="entry name" value="GLYCEROPHOSPHORYL DIESTER PHOSPHODIESTERASE"/>
    <property type="match status" value="1"/>
</dbReference>
<dbReference type="GO" id="GO:0008081">
    <property type="term" value="F:phosphoric diester hydrolase activity"/>
    <property type="evidence" value="ECO:0007669"/>
    <property type="project" value="InterPro"/>
</dbReference>
<feature type="domain" description="GP-PDE" evidence="1">
    <location>
        <begin position="11"/>
        <end position="251"/>
    </location>
</feature>
<dbReference type="EMBL" id="VDFR01000064">
    <property type="protein sequence ID" value="TNC45950.1"/>
    <property type="molecule type" value="Genomic_DNA"/>
</dbReference>
<organism evidence="3 4">
    <name type="scientific">Mumia zhuanghuii</name>
    <dbReference type="NCBI Taxonomy" id="2585211"/>
    <lineage>
        <taxon>Bacteria</taxon>
        <taxon>Bacillati</taxon>
        <taxon>Actinomycetota</taxon>
        <taxon>Actinomycetes</taxon>
        <taxon>Propionibacteriales</taxon>
        <taxon>Nocardioidaceae</taxon>
        <taxon>Mumia</taxon>
    </lineage>
</organism>
<dbReference type="PROSITE" id="PS51704">
    <property type="entry name" value="GP_PDE"/>
    <property type="match status" value="1"/>
</dbReference>
<dbReference type="InterPro" id="IPR030395">
    <property type="entry name" value="GP_PDE_dom"/>
</dbReference>
<sequence>MNEHITTMRRPRVVAHRGASAVAPENTLAAVTAAVARGADAVEVDVQSSRDGVPIIVHDADLARTTDLRKRRPDRANAPVSAFTYAEIRSLDAGSWFGPAYAGERVPTLEQVLETLRPSGTGLLLELKNPTSHPHLVAQVAEVLGCFSYGADVTVQSFDGEALRSFGRLVPDVPRALLVRNAPRHPVLEAWASAVNPWHGSVTSAYVRRAQLAGLRTSVWTANSRTAIRRAADAGVDAIITDRPARALSVLNQAVSHPGAEAGIACRGHRARTVADAELGQQVGDVVAHRLVAEREGTGDRCVAQTSRHQVQHLELSIGELGERPRSA</sequence>
<name>A0A5C4MYU3_9ACTN</name>
<evidence type="ECO:0000313" key="3">
    <source>
        <dbReference type="EMBL" id="TNC49701.1"/>
    </source>
</evidence>
<dbReference type="AlphaFoldDB" id="A0A5C4MYU3"/>
<dbReference type="PANTHER" id="PTHR46211:SF1">
    <property type="entry name" value="GLYCEROPHOSPHODIESTER PHOSPHODIESTERASE, CYTOPLASMIC"/>
    <property type="match status" value="1"/>
</dbReference>
<evidence type="ECO:0000259" key="1">
    <source>
        <dbReference type="PROSITE" id="PS51704"/>
    </source>
</evidence>
<dbReference type="Gene3D" id="3.20.20.190">
    <property type="entry name" value="Phosphatidylinositol (PI) phosphodiesterase"/>
    <property type="match status" value="1"/>
</dbReference>
<dbReference type="OrthoDB" id="9758957at2"/>
<evidence type="ECO:0000313" key="4">
    <source>
        <dbReference type="Proteomes" id="UP000306740"/>
    </source>
</evidence>
<dbReference type="SUPFAM" id="SSF51695">
    <property type="entry name" value="PLC-like phosphodiesterases"/>
    <property type="match status" value="1"/>
</dbReference>
<dbReference type="Pfam" id="PF03009">
    <property type="entry name" value="GDPD"/>
    <property type="match status" value="1"/>
</dbReference>
<dbReference type="Proteomes" id="UP000306740">
    <property type="component" value="Unassembled WGS sequence"/>
</dbReference>
<comment type="caution">
    <text evidence="3">The sequence shown here is derived from an EMBL/GenBank/DDBJ whole genome shotgun (WGS) entry which is preliminary data.</text>
</comment>
<reference evidence="3 4" key="1">
    <citation type="submission" date="2019-05" db="EMBL/GenBank/DDBJ databases">
        <title>Mumia sp. nov., isolated from the intestinal contents of plateau pika (Ochotona curzoniae) in the Qinghai-Tibet plateau of China.</title>
        <authorList>
            <person name="Tian Z."/>
        </authorList>
    </citation>
    <scope>NUCLEOTIDE SEQUENCE [LARGE SCALE GENOMIC DNA]</scope>
    <source>
        <strain evidence="4">527</strain>
        <strain evidence="3">Z527</strain>
    </source>
</reference>
<proteinExistence type="predicted"/>
<protein>
    <submittedName>
        <fullName evidence="3">Glycerophosphodiester phosphodiesterase</fullName>
    </submittedName>
</protein>
<gene>
    <name evidence="3" type="ORF">FHE65_04705</name>
    <name evidence="2" type="ORF">FHE65_14205</name>
</gene>
<accession>A0A5C4MYU3</accession>
<dbReference type="GO" id="GO:0006629">
    <property type="term" value="P:lipid metabolic process"/>
    <property type="evidence" value="ECO:0007669"/>
    <property type="project" value="InterPro"/>
</dbReference>